<dbReference type="PANTHER" id="PTHR10127:SF850">
    <property type="entry name" value="METALLOENDOPEPTIDASE"/>
    <property type="match status" value="1"/>
</dbReference>
<evidence type="ECO:0000259" key="2">
    <source>
        <dbReference type="PROSITE" id="PS51864"/>
    </source>
</evidence>
<dbReference type="InterPro" id="IPR001506">
    <property type="entry name" value="Peptidase_M12A"/>
</dbReference>
<dbReference type="Gene3D" id="3.40.390.10">
    <property type="entry name" value="Collagenase (Catalytic Domain)"/>
    <property type="match status" value="1"/>
</dbReference>
<dbReference type="Pfam" id="PF01400">
    <property type="entry name" value="Astacin"/>
    <property type="match status" value="1"/>
</dbReference>
<protein>
    <recommendedName>
        <fullName evidence="2">Peptidase M12A domain-containing protein</fullName>
    </recommendedName>
</protein>
<feature type="domain" description="Peptidase M12A" evidence="2">
    <location>
        <begin position="1"/>
        <end position="142"/>
    </location>
</feature>
<sequence>MRHTEDNKFIRFKAKENERDYLQVENRNGCWATIGHPNARGILSLEHDSAGSYVLTEIDIRFSIYENQLIFLRCFMNVNAIHELMHVIGLCIEYMRYDRVKFTKVHYENIKECEQNVGNNSTKRTRHNNYVPVLYDYKSIMH</sequence>
<gene>
    <name evidence="3" type="ORF">NECAME_13811</name>
</gene>
<dbReference type="GO" id="GO:0004222">
    <property type="term" value="F:metalloendopeptidase activity"/>
    <property type="evidence" value="ECO:0007669"/>
    <property type="project" value="InterPro"/>
</dbReference>
<name>W2SST4_NECAM</name>
<dbReference type="GO" id="GO:0006508">
    <property type="term" value="P:proteolysis"/>
    <property type="evidence" value="ECO:0007669"/>
    <property type="project" value="InterPro"/>
</dbReference>
<dbReference type="SUPFAM" id="SSF55486">
    <property type="entry name" value="Metalloproteases ('zincins'), catalytic domain"/>
    <property type="match status" value="1"/>
</dbReference>
<organism evidence="3 4">
    <name type="scientific">Necator americanus</name>
    <name type="common">Human hookworm</name>
    <dbReference type="NCBI Taxonomy" id="51031"/>
    <lineage>
        <taxon>Eukaryota</taxon>
        <taxon>Metazoa</taxon>
        <taxon>Ecdysozoa</taxon>
        <taxon>Nematoda</taxon>
        <taxon>Chromadorea</taxon>
        <taxon>Rhabditida</taxon>
        <taxon>Rhabditina</taxon>
        <taxon>Rhabditomorpha</taxon>
        <taxon>Strongyloidea</taxon>
        <taxon>Ancylostomatidae</taxon>
        <taxon>Bunostominae</taxon>
        <taxon>Necator</taxon>
    </lineage>
</organism>
<evidence type="ECO:0000313" key="4">
    <source>
        <dbReference type="Proteomes" id="UP000053676"/>
    </source>
</evidence>
<dbReference type="AlphaFoldDB" id="W2SST4"/>
<keyword evidence="4" id="KW-1185">Reference proteome</keyword>
<dbReference type="KEGG" id="nai:NECAME_13811"/>
<accession>W2SST4</accession>
<dbReference type="PANTHER" id="PTHR10127">
    <property type="entry name" value="DISCOIDIN, CUB, EGF, LAMININ , AND ZINC METALLOPROTEASE DOMAIN CONTAINING"/>
    <property type="match status" value="1"/>
</dbReference>
<dbReference type="Proteomes" id="UP000053676">
    <property type="component" value="Unassembled WGS sequence"/>
</dbReference>
<feature type="active site" evidence="1">
    <location>
        <position position="83"/>
    </location>
</feature>
<dbReference type="PROSITE" id="PS51864">
    <property type="entry name" value="ASTACIN"/>
    <property type="match status" value="1"/>
</dbReference>
<dbReference type="EMBL" id="KI663775">
    <property type="protein sequence ID" value="ETN72583.1"/>
    <property type="molecule type" value="Genomic_DNA"/>
</dbReference>
<reference evidence="4" key="1">
    <citation type="journal article" date="2014" name="Nat. Genet.">
        <title>Genome of the human hookworm Necator americanus.</title>
        <authorList>
            <person name="Tang Y.T."/>
            <person name="Gao X."/>
            <person name="Rosa B.A."/>
            <person name="Abubucker S."/>
            <person name="Hallsworth-Pepin K."/>
            <person name="Martin J."/>
            <person name="Tyagi R."/>
            <person name="Heizer E."/>
            <person name="Zhang X."/>
            <person name="Bhonagiri-Palsikar V."/>
            <person name="Minx P."/>
            <person name="Warren W.C."/>
            <person name="Wang Q."/>
            <person name="Zhan B."/>
            <person name="Hotez P.J."/>
            <person name="Sternberg P.W."/>
            <person name="Dougall A."/>
            <person name="Gaze S.T."/>
            <person name="Mulvenna J."/>
            <person name="Sotillo J."/>
            <person name="Ranganathan S."/>
            <person name="Rabelo E.M."/>
            <person name="Wilson R.K."/>
            <person name="Felgner P.L."/>
            <person name="Bethony J."/>
            <person name="Hawdon J.M."/>
            <person name="Gasser R.B."/>
            <person name="Loukas A."/>
            <person name="Mitreva M."/>
        </authorList>
    </citation>
    <scope>NUCLEOTIDE SEQUENCE [LARGE SCALE GENOMIC DNA]</scope>
</reference>
<comment type="caution">
    <text evidence="1">Lacks conserved residue(s) required for the propagation of feature annotation.</text>
</comment>
<proteinExistence type="predicted"/>
<evidence type="ECO:0000256" key="1">
    <source>
        <dbReference type="PROSITE-ProRule" id="PRU01211"/>
    </source>
</evidence>
<evidence type="ECO:0000313" key="3">
    <source>
        <dbReference type="EMBL" id="ETN72583.1"/>
    </source>
</evidence>
<dbReference type="InterPro" id="IPR024079">
    <property type="entry name" value="MetalloPept_cat_dom_sf"/>
</dbReference>